<gene>
    <name evidence="1" type="ORF">CCAX7_005980</name>
</gene>
<dbReference type="GO" id="GO:0009055">
    <property type="term" value="F:electron transfer activity"/>
    <property type="evidence" value="ECO:0007669"/>
    <property type="project" value="InterPro"/>
</dbReference>
<dbReference type="RefSeq" id="WP_119324003.1">
    <property type="nucleotide sequence ID" value="NZ_AP025739.1"/>
</dbReference>
<evidence type="ECO:0000313" key="1">
    <source>
        <dbReference type="EMBL" id="BDI28547.1"/>
    </source>
</evidence>
<reference evidence="1 2" key="1">
    <citation type="journal article" date="2019" name="Int. J. Syst. Evol. Microbiol.">
        <title>Capsulimonas corticalis gen. nov., sp. nov., an aerobic capsulated bacterium, of a novel bacterial order, Capsulimonadales ord. nov., of the class Armatimonadia of the phylum Armatimonadetes.</title>
        <authorList>
            <person name="Li J."/>
            <person name="Kudo C."/>
            <person name="Tonouchi A."/>
        </authorList>
    </citation>
    <scope>NUCLEOTIDE SEQUENCE [LARGE SCALE GENOMIC DNA]</scope>
    <source>
        <strain evidence="1 2">AX-7</strain>
    </source>
</reference>
<accession>A0A402D372</accession>
<name>A0A402D372_9BACT</name>
<protein>
    <submittedName>
        <fullName evidence="1">Uncharacterized protein</fullName>
    </submittedName>
</protein>
<keyword evidence="2" id="KW-1185">Reference proteome</keyword>
<proteinExistence type="predicted"/>
<dbReference type="KEGG" id="ccot:CCAX7_005980"/>
<dbReference type="InterPro" id="IPR009056">
    <property type="entry name" value="Cyt_c-like_dom"/>
</dbReference>
<dbReference type="InterPro" id="IPR036909">
    <property type="entry name" value="Cyt_c-like_dom_sf"/>
</dbReference>
<sequence length="247" mass="24818">MPFHTQAYSCGAAAPAAASRSGMEKRGPAAAFLLTLTAIGAIAIAGCGGSDSSGGGDSGLPLSKATQSQVSRGRAIVASFGCVDCHSQGRNDPGAPGWLSGYNTASGPHGPGVFQIGPFATYAANITPSATGLGGFTDRQVYNALKHGLDPGATADASISGDTPGQGGFPAAPHYLAPPMPWASIRHLSDDDLWSVVAYLKHGVKPVANTPPDSQGPPDFWASSDTADKIGPGVLPSYPAAGEQFTP</sequence>
<organism evidence="1 2">
    <name type="scientific">Capsulimonas corticalis</name>
    <dbReference type="NCBI Taxonomy" id="2219043"/>
    <lineage>
        <taxon>Bacteria</taxon>
        <taxon>Bacillati</taxon>
        <taxon>Armatimonadota</taxon>
        <taxon>Armatimonadia</taxon>
        <taxon>Capsulimonadales</taxon>
        <taxon>Capsulimonadaceae</taxon>
        <taxon>Capsulimonas</taxon>
    </lineage>
</organism>
<dbReference type="GO" id="GO:0020037">
    <property type="term" value="F:heme binding"/>
    <property type="evidence" value="ECO:0007669"/>
    <property type="project" value="InterPro"/>
</dbReference>
<dbReference type="OrthoDB" id="9809720at2"/>
<dbReference type="Gene3D" id="1.10.760.10">
    <property type="entry name" value="Cytochrome c-like domain"/>
    <property type="match status" value="1"/>
</dbReference>
<dbReference type="EMBL" id="AP025739">
    <property type="protein sequence ID" value="BDI28547.1"/>
    <property type="molecule type" value="Genomic_DNA"/>
</dbReference>
<dbReference type="PROSITE" id="PS51007">
    <property type="entry name" value="CYTC"/>
    <property type="match status" value="1"/>
</dbReference>
<dbReference type="SUPFAM" id="SSF46626">
    <property type="entry name" value="Cytochrome c"/>
    <property type="match status" value="1"/>
</dbReference>
<dbReference type="Proteomes" id="UP000287394">
    <property type="component" value="Chromosome"/>
</dbReference>
<evidence type="ECO:0000313" key="2">
    <source>
        <dbReference type="Proteomes" id="UP000287394"/>
    </source>
</evidence>
<dbReference type="AlphaFoldDB" id="A0A402D372"/>